<dbReference type="GO" id="GO:0006355">
    <property type="term" value="P:regulation of DNA-templated transcription"/>
    <property type="evidence" value="ECO:0007669"/>
    <property type="project" value="InterPro"/>
</dbReference>
<feature type="compositionally biased region" description="Basic and acidic residues" evidence="1">
    <location>
        <begin position="25"/>
        <end position="37"/>
    </location>
</feature>
<dbReference type="AlphaFoldDB" id="A0A0R3T3B3"/>
<gene>
    <name evidence="2" type="ORF">HNAJ_LOCUS1486</name>
</gene>
<dbReference type="InterPro" id="IPR012479">
    <property type="entry name" value="SAP30BP"/>
</dbReference>
<reference evidence="2 3" key="2">
    <citation type="submission" date="2018-11" db="EMBL/GenBank/DDBJ databases">
        <authorList>
            <consortium name="Pathogen Informatics"/>
        </authorList>
    </citation>
    <scope>NUCLEOTIDE SEQUENCE [LARGE SCALE GENOMIC DNA]</scope>
</reference>
<dbReference type="PANTHER" id="PTHR13464">
    <property type="entry name" value="TRANSCRIPTIONAL REGULATOR PROTEIN HCNGP"/>
    <property type="match status" value="1"/>
</dbReference>
<feature type="region of interest" description="Disordered" evidence="1">
    <location>
        <begin position="1"/>
        <end position="87"/>
    </location>
</feature>
<keyword evidence="3" id="KW-1185">Reference proteome</keyword>
<dbReference type="Pfam" id="PF07818">
    <property type="entry name" value="HCNGP"/>
    <property type="match status" value="1"/>
</dbReference>
<feature type="region of interest" description="Disordered" evidence="1">
    <location>
        <begin position="119"/>
        <end position="169"/>
    </location>
</feature>
<evidence type="ECO:0000256" key="1">
    <source>
        <dbReference type="SAM" id="MobiDB-lite"/>
    </source>
</evidence>
<proteinExistence type="predicted"/>
<dbReference type="Proteomes" id="UP000278807">
    <property type="component" value="Unassembled WGS sequence"/>
</dbReference>
<dbReference type="OrthoDB" id="1714508at2759"/>
<dbReference type="GO" id="GO:0005634">
    <property type="term" value="C:nucleus"/>
    <property type="evidence" value="ECO:0007669"/>
    <property type="project" value="TreeGrafter"/>
</dbReference>
<sequence>MLNNNSPNIVTSEDESITSTSVTKRKLDEGVDQDLKPTESQPKISKRLPNGSGINLVSYDFDHDDEYSQSDCSSSADAGDEATKESYLPSNVANLPFMNTDGGPVTVLSSEHIVAAHDSPADLTDGGASATESPAEKDNSSSDSASPLKEESETVKDEDDVVLPPEPSEMCSLDLQNKVETTIRRMQHDISFDLNRMIQDNKFFRNPSIYKKLISFLGIDEKGSNFSKDVYDPYRWDANSYYDKLAEIQNREVERQDKLQKERRKADATNAIPDSTTASGATAGLHRTASGTEVKKKSKWDTAGPVDSSQLPPPKVADPLSGSAVGGTAKVTIPAIGDLFHKK</sequence>
<dbReference type="WBParaSite" id="HNAJ_0000148801-mRNA-1">
    <property type="protein sequence ID" value="HNAJ_0000148801-mRNA-1"/>
    <property type="gene ID" value="HNAJ_0000148801"/>
</dbReference>
<feature type="region of interest" description="Disordered" evidence="1">
    <location>
        <begin position="255"/>
        <end position="328"/>
    </location>
</feature>
<evidence type="ECO:0000313" key="4">
    <source>
        <dbReference type="WBParaSite" id="HNAJ_0000148801-mRNA-1"/>
    </source>
</evidence>
<evidence type="ECO:0000313" key="3">
    <source>
        <dbReference type="Proteomes" id="UP000278807"/>
    </source>
</evidence>
<reference evidence="4" key="1">
    <citation type="submission" date="2016-04" db="UniProtKB">
        <authorList>
            <consortium name="WormBaseParasite"/>
        </authorList>
    </citation>
    <scope>IDENTIFICATION</scope>
</reference>
<evidence type="ECO:0000313" key="2">
    <source>
        <dbReference type="EMBL" id="VDN97345.1"/>
    </source>
</evidence>
<organism evidence="4">
    <name type="scientific">Rodentolepis nana</name>
    <name type="common">Dwarf tapeworm</name>
    <name type="synonym">Hymenolepis nana</name>
    <dbReference type="NCBI Taxonomy" id="102285"/>
    <lineage>
        <taxon>Eukaryota</taxon>
        <taxon>Metazoa</taxon>
        <taxon>Spiralia</taxon>
        <taxon>Lophotrochozoa</taxon>
        <taxon>Platyhelminthes</taxon>
        <taxon>Cestoda</taxon>
        <taxon>Eucestoda</taxon>
        <taxon>Cyclophyllidea</taxon>
        <taxon>Hymenolepididae</taxon>
        <taxon>Rodentolepis</taxon>
    </lineage>
</organism>
<accession>A0A0R3T3B3</accession>
<dbReference type="EMBL" id="UZAE01000584">
    <property type="protein sequence ID" value="VDN97345.1"/>
    <property type="molecule type" value="Genomic_DNA"/>
</dbReference>
<protein>
    <submittedName>
        <fullName evidence="4">SAP30-binding protein</fullName>
    </submittedName>
</protein>
<feature type="compositionally biased region" description="Basic and acidic residues" evidence="1">
    <location>
        <begin position="255"/>
        <end position="267"/>
    </location>
</feature>
<name>A0A0R3T3B3_RODNA</name>
<dbReference type="STRING" id="102285.A0A0R3T3B3"/>
<dbReference type="PANTHER" id="PTHR13464:SF0">
    <property type="entry name" value="SAP30-BINDING PROTEIN"/>
    <property type="match status" value="1"/>
</dbReference>
<feature type="compositionally biased region" description="Polar residues" evidence="1">
    <location>
        <begin position="1"/>
        <end position="22"/>
    </location>
</feature>